<proteinExistence type="predicted"/>
<accession>A0A0C9MK83</accession>
<name>A0A0C9MK83_9FUNG</name>
<gene>
    <name evidence="1" type="ORF">MAM1_0182d07414</name>
</gene>
<dbReference type="EMBL" id="DF836471">
    <property type="protein sequence ID" value="GAN07909.1"/>
    <property type="molecule type" value="Genomic_DNA"/>
</dbReference>
<dbReference type="AlphaFoldDB" id="A0A0C9MK83"/>
<sequence>MSRLIESYFTLQHYVKIKANIVANKPKHQPSIMGALSNDDRFQNYHSLSDRKQYHPPSPSSKVKQVSNAIVWCMARSLQEKSHLPLIRPHSVLISTNNATSGVTQLYSVNGNQDGTSENEQTSSFRTAPDSPIYIKY</sequence>
<organism evidence="1">
    <name type="scientific">Mucor ambiguus</name>
    <dbReference type="NCBI Taxonomy" id="91626"/>
    <lineage>
        <taxon>Eukaryota</taxon>
        <taxon>Fungi</taxon>
        <taxon>Fungi incertae sedis</taxon>
        <taxon>Mucoromycota</taxon>
        <taxon>Mucoromycotina</taxon>
        <taxon>Mucoromycetes</taxon>
        <taxon>Mucorales</taxon>
        <taxon>Mucorineae</taxon>
        <taxon>Mucoraceae</taxon>
        <taxon>Mucor</taxon>
    </lineage>
</organism>
<evidence type="ECO:0000313" key="2">
    <source>
        <dbReference type="Proteomes" id="UP000053815"/>
    </source>
</evidence>
<protein>
    <submittedName>
        <fullName evidence="1">Uncharacterized protein</fullName>
    </submittedName>
</protein>
<dbReference type="Proteomes" id="UP000053815">
    <property type="component" value="Unassembled WGS sequence"/>
</dbReference>
<keyword evidence="2" id="KW-1185">Reference proteome</keyword>
<reference evidence="1" key="1">
    <citation type="submission" date="2014-09" db="EMBL/GenBank/DDBJ databases">
        <title>Draft genome sequence of an oleaginous Mucoromycotina fungus Mucor ambiguus NBRC6742.</title>
        <authorList>
            <person name="Takeda I."/>
            <person name="Yamane N."/>
            <person name="Morita T."/>
            <person name="Tamano K."/>
            <person name="Machida M."/>
            <person name="Baker S."/>
            <person name="Koike H."/>
        </authorList>
    </citation>
    <scope>NUCLEOTIDE SEQUENCE</scope>
    <source>
        <strain evidence="1">NBRC 6742</strain>
    </source>
</reference>
<evidence type="ECO:0000313" key="1">
    <source>
        <dbReference type="EMBL" id="GAN07909.1"/>
    </source>
</evidence>